<accession>A0ABP6RJ84</accession>
<comment type="caution">
    <text evidence="1">The sequence shown here is derived from an EMBL/GenBank/DDBJ whole genome shotgun (WGS) entry which is preliminary data.</text>
</comment>
<keyword evidence="2" id="KW-1185">Reference proteome</keyword>
<evidence type="ECO:0000313" key="2">
    <source>
        <dbReference type="Proteomes" id="UP001500483"/>
    </source>
</evidence>
<dbReference type="Proteomes" id="UP001500483">
    <property type="component" value="Unassembled WGS sequence"/>
</dbReference>
<dbReference type="EMBL" id="BAAAYK010000011">
    <property type="protein sequence ID" value="GAA3353026.1"/>
    <property type="molecule type" value="Genomic_DNA"/>
</dbReference>
<organism evidence="1 2">
    <name type="scientific">Saccharopolyspora gregorii</name>
    <dbReference type="NCBI Taxonomy" id="33914"/>
    <lineage>
        <taxon>Bacteria</taxon>
        <taxon>Bacillati</taxon>
        <taxon>Actinomycetota</taxon>
        <taxon>Actinomycetes</taxon>
        <taxon>Pseudonocardiales</taxon>
        <taxon>Pseudonocardiaceae</taxon>
        <taxon>Saccharopolyspora</taxon>
    </lineage>
</organism>
<reference evidence="2" key="1">
    <citation type="journal article" date="2019" name="Int. J. Syst. Evol. Microbiol.">
        <title>The Global Catalogue of Microorganisms (GCM) 10K type strain sequencing project: providing services to taxonomists for standard genome sequencing and annotation.</title>
        <authorList>
            <consortium name="The Broad Institute Genomics Platform"/>
            <consortium name="The Broad Institute Genome Sequencing Center for Infectious Disease"/>
            <person name="Wu L."/>
            <person name="Ma J."/>
        </authorList>
    </citation>
    <scope>NUCLEOTIDE SEQUENCE [LARGE SCALE GENOMIC DNA]</scope>
    <source>
        <strain evidence="2">JCM 9687</strain>
    </source>
</reference>
<dbReference type="Gene3D" id="3.40.50.300">
    <property type="entry name" value="P-loop containing nucleotide triphosphate hydrolases"/>
    <property type="match status" value="1"/>
</dbReference>
<gene>
    <name evidence="1" type="ORF">GCM10020366_04860</name>
</gene>
<dbReference type="SUPFAM" id="SSF52540">
    <property type="entry name" value="P-loop containing nucleoside triphosphate hydrolases"/>
    <property type="match status" value="1"/>
</dbReference>
<proteinExistence type="predicted"/>
<sequence>MWVVDPKGGQEFGAGRAMFHAFADNARDGLTLVDTYVKTLDARKLDLGRAGIRTATPSVETPLDVLVIDELSAMTAYGDKDIIRAFEPLISTALTQFRSVGGRVVGATQEPTKDVIPMRGLFPTKIALRLDQASYVDMCLGEGARDMGAFADKIPAYLPGVAYVKQDGRREPLRSRAPYNTDADIAELVEFCTTRDATVIPLHRTTAADHVEHTRDQPHWSEIDFEALEDDSDEIDEISYFEGEEDTSA</sequence>
<evidence type="ECO:0000313" key="1">
    <source>
        <dbReference type="EMBL" id="GAA3353026.1"/>
    </source>
</evidence>
<name>A0ABP6RJ84_9PSEU</name>
<dbReference type="InterPro" id="IPR027417">
    <property type="entry name" value="P-loop_NTPase"/>
</dbReference>
<protein>
    <submittedName>
        <fullName evidence="1">Uncharacterized protein</fullName>
    </submittedName>
</protein>